<evidence type="ECO:0000313" key="2">
    <source>
        <dbReference type="EMBL" id="KAJ8062645.1"/>
    </source>
</evidence>
<dbReference type="Proteomes" id="UP001152300">
    <property type="component" value="Unassembled WGS sequence"/>
</dbReference>
<feature type="compositionally biased region" description="Basic and acidic residues" evidence="1">
    <location>
        <begin position="117"/>
        <end position="129"/>
    </location>
</feature>
<name>A0A9X0AGY5_9HELO</name>
<proteinExistence type="predicted"/>
<dbReference type="OrthoDB" id="3544285at2759"/>
<feature type="region of interest" description="Disordered" evidence="1">
    <location>
        <begin position="370"/>
        <end position="396"/>
    </location>
</feature>
<comment type="caution">
    <text evidence="2">The sequence shown here is derived from an EMBL/GenBank/DDBJ whole genome shotgun (WGS) entry which is preliminary data.</text>
</comment>
<accession>A0A9X0AGY5</accession>
<feature type="compositionally biased region" description="Polar residues" evidence="1">
    <location>
        <begin position="370"/>
        <end position="379"/>
    </location>
</feature>
<gene>
    <name evidence="2" type="ORF">OCU04_009167</name>
</gene>
<evidence type="ECO:0000313" key="3">
    <source>
        <dbReference type="Proteomes" id="UP001152300"/>
    </source>
</evidence>
<protein>
    <submittedName>
        <fullName evidence="2">Uncharacterized protein</fullName>
    </submittedName>
</protein>
<reference evidence="2" key="1">
    <citation type="submission" date="2022-11" db="EMBL/GenBank/DDBJ databases">
        <title>Genome Resource of Sclerotinia nivalis Strain SnTB1, a Plant Pathogen Isolated from American Ginseng.</title>
        <authorList>
            <person name="Fan S."/>
        </authorList>
    </citation>
    <scope>NUCLEOTIDE SEQUENCE</scope>
    <source>
        <strain evidence="2">SnTB1</strain>
    </source>
</reference>
<keyword evidence="3" id="KW-1185">Reference proteome</keyword>
<feature type="compositionally biased region" description="Polar residues" evidence="1">
    <location>
        <begin position="148"/>
        <end position="158"/>
    </location>
</feature>
<sequence length="411" mass="45674">MDGNNSNIGDNSFSILGKHIPPKSKRFITTATAPPVAPLPSLPPGQDENKWTTRIERLSAEERSNSVIDYYAEALLYKHRNQERDVYPVEESNSDLERERPLCGCGLKSLSNEARQKQETGSHAIDRDNSIFPSKQGDPIKDEGVAEDTNSGHNTNDNRPCIHIDMADVGERLAVLDAAELGAMEERKQQENRSLAEQTLLHLPERDRRLEEELKHSAGMKESLLVKLDSDTPLASKLEAVEIFFDAVGEETEKVKGWTKELREAEADIDRGYDGDGEEETPSEETYVDEQAILETSTKIPSPQAQEQGQIIGKALTHLHVKKGNVEDEEQVAQASLHMEIEETDTGEIMYPTAARAVQKLRLENWSSCSVAGSDTSDYTGVGPYSPTKDKNTTEAYTAEEFEIFSPPTCN</sequence>
<dbReference type="EMBL" id="JAPEIS010000010">
    <property type="protein sequence ID" value="KAJ8062645.1"/>
    <property type="molecule type" value="Genomic_DNA"/>
</dbReference>
<evidence type="ECO:0000256" key="1">
    <source>
        <dbReference type="SAM" id="MobiDB-lite"/>
    </source>
</evidence>
<organism evidence="2 3">
    <name type="scientific">Sclerotinia nivalis</name>
    <dbReference type="NCBI Taxonomy" id="352851"/>
    <lineage>
        <taxon>Eukaryota</taxon>
        <taxon>Fungi</taxon>
        <taxon>Dikarya</taxon>
        <taxon>Ascomycota</taxon>
        <taxon>Pezizomycotina</taxon>
        <taxon>Leotiomycetes</taxon>
        <taxon>Helotiales</taxon>
        <taxon>Sclerotiniaceae</taxon>
        <taxon>Sclerotinia</taxon>
    </lineage>
</organism>
<feature type="region of interest" description="Disordered" evidence="1">
    <location>
        <begin position="117"/>
        <end position="159"/>
    </location>
</feature>
<dbReference type="AlphaFoldDB" id="A0A9X0AGY5"/>